<evidence type="ECO:0000256" key="6">
    <source>
        <dbReference type="SAM" id="MobiDB-lite"/>
    </source>
</evidence>
<dbReference type="Gene3D" id="1.20.1250.20">
    <property type="entry name" value="MFS general substrate transporter like domains"/>
    <property type="match status" value="2"/>
</dbReference>
<evidence type="ECO:0000313" key="9">
    <source>
        <dbReference type="Proteomes" id="UP000054771"/>
    </source>
</evidence>
<dbReference type="GO" id="GO:0016020">
    <property type="term" value="C:membrane"/>
    <property type="evidence" value="ECO:0007669"/>
    <property type="project" value="UniProtKB-SubCell"/>
</dbReference>
<sequence length="560" mass="62629">MATKQSEQISAEQLGTATATGIDTTSDKGASHELHFARRGEALAEASSSQESIEGYDPELMSGRTLLTAEEEKKLLRRIDWRLMSLCSLIFMFKNLDSNNLSNARIMNKGTDHNIMTQLGMTSDEYNLVTVLYYVPYIVLEAPSNLLLKRFSPSKWQSRIMISWGTFLLCNVAAKNKGGIYATRFLLGAAEAGQFPGVILQMTYWYRPDEMSLRLLYFYICGNVSNIFGGLLAYGFDTVSGAAGLSGWQWLFLTEGIATVIFGVAIWFLLPDFPETASWLTEREKKFIQARLPSNAPRANEHNFKLREVIDSLKDIRLWLFTLIWATFTVGTDGVTFYQSTVIANLGFTTIAQAQLLNLPITATGLIFIAITGVMADRSRIPRPLYPLTFLVIIIVCYGVFVAYPGTGAVYAVTLIGNALKAGWYPVMWYVPLSLPLPPYPRYVPPQTTTKKYPSRPWRVQTTSRATGSAFSIGFVNSYGQIGGAIGPQMFRSKYAPRYVVPFSVAMGLLGLCAALTLVTWYVTWETERETRRLKLAKMAAEKRGEVILEDVVDRDLKRR</sequence>
<feature type="transmembrane region" description="Helical" evidence="7">
    <location>
        <begin position="316"/>
        <end position="337"/>
    </location>
</feature>
<dbReference type="PANTHER" id="PTHR43791:SF91">
    <property type="entry name" value="MAJOR FACILITATOR SUPERFAMILY (MFS) PROFILE DOMAIN-CONTAINING PROTEIN-RELATED"/>
    <property type="match status" value="1"/>
</dbReference>
<name>A0A0U5FYW9_ASPCI</name>
<accession>A0A0U5FYW9</accession>
<keyword evidence="2" id="KW-0813">Transport</keyword>
<comment type="subcellular location">
    <subcellularLocation>
        <location evidence="1">Membrane</location>
        <topology evidence="1">Multi-pass membrane protein</topology>
    </subcellularLocation>
</comment>
<keyword evidence="5 7" id="KW-0472">Membrane</keyword>
<feature type="transmembrane region" description="Helical" evidence="7">
    <location>
        <begin position="216"/>
        <end position="236"/>
    </location>
</feature>
<organism evidence="8 9">
    <name type="scientific">Aspergillus calidoustus</name>
    <dbReference type="NCBI Taxonomy" id="454130"/>
    <lineage>
        <taxon>Eukaryota</taxon>
        <taxon>Fungi</taxon>
        <taxon>Dikarya</taxon>
        <taxon>Ascomycota</taxon>
        <taxon>Pezizomycotina</taxon>
        <taxon>Eurotiomycetes</taxon>
        <taxon>Eurotiomycetidae</taxon>
        <taxon>Eurotiales</taxon>
        <taxon>Aspergillaceae</taxon>
        <taxon>Aspergillus</taxon>
        <taxon>Aspergillus subgen. Nidulantes</taxon>
    </lineage>
</organism>
<dbReference type="SUPFAM" id="SSF103473">
    <property type="entry name" value="MFS general substrate transporter"/>
    <property type="match status" value="1"/>
</dbReference>
<feature type="transmembrane region" description="Helical" evidence="7">
    <location>
        <begin position="357"/>
        <end position="376"/>
    </location>
</feature>
<dbReference type="InterPro" id="IPR036259">
    <property type="entry name" value="MFS_trans_sf"/>
</dbReference>
<dbReference type="Pfam" id="PF07690">
    <property type="entry name" value="MFS_1"/>
    <property type="match status" value="1"/>
</dbReference>
<dbReference type="EMBL" id="CDMC01000004">
    <property type="protein sequence ID" value="CEL03975.1"/>
    <property type="molecule type" value="Genomic_DNA"/>
</dbReference>
<evidence type="ECO:0000256" key="5">
    <source>
        <dbReference type="ARBA" id="ARBA00023136"/>
    </source>
</evidence>
<evidence type="ECO:0000256" key="3">
    <source>
        <dbReference type="ARBA" id="ARBA00022692"/>
    </source>
</evidence>
<feature type="region of interest" description="Disordered" evidence="6">
    <location>
        <begin position="1"/>
        <end position="31"/>
    </location>
</feature>
<dbReference type="PANTHER" id="PTHR43791">
    <property type="entry name" value="PERMEASE-RELATED"/>
    <property type="match status" value="1"/>
</dbReference>
<evidence type="ECO:0000256" key="4">
    <source>
        <dbReference type="ARBA" id="ARBA00022989"/>
    </source>
</evidence>
<dbReference type="FunFam" id="1.20.1250.20:FF:000057">
    <property type="entry name" value="MFS general substrate transporter"/>
    <property type="match status" value="1"/>
</dbReference>
<keyword evidence="4 7" id="KW-1133">Transmembrane helix</keyword>
<evidence type="ECO:0000256" key="1">
    <source>
        <dbReference type="ARBA" id="ARBA00004141"/>
    </source>
</evidence>
<feature type="transmembrane region" description="Helical" evidence="7">
    <location>
        <begin position="248"/>
        <end position="270"/>
    </location>
</feature>
<dbReference type="Proteomes" id="UP000054771">
    <property type="component" value="Unassembled WGS sequence"/>
</dbReference>
<dbReference type="OrthoDB" id="2985014at2759"/>
<keyword evidence="3 7" id="KW-0812">Transmembrane</keyword>
<feature type="compositionally biased region" description="Polar residues" evidence="6">
    <location>
        <begin position="1"/>
        <end position="24"/>
    </location>
</feature>
<feature type="transmembrane region" description="Helical" evidence="7">
    <location>
        <begin position="499"/>
        <end position="523"/>
    </location>
</feature>
<feature type="transmembrane region" description="Helical" evidence="7">
    <location>
        <begin position="385"/>
        <end position="404"/>
    </location>
</feature>
<dbReference type="OMA" id="WHIMPLC"/>
<dbReference type="GO" id="GO:0022857">
    <property type="term" value="F:transmembrane transporter activity"/>
    <property type="evidence" value="ECO:0007669"/>
    <property type="project" value="InterPro"/>
</dbReference>
<dbReference type="InterPro" id="IPR011701">
    <property type="entry name" value="MFS"/>
</dbReference>
<reference evidence="9" key="1">
    <citation type="journal article" date="2016" name="Genome Announc.">
        <title>Draft genome sequences of fungus Aspergillus calidoustus.</title>
        <authorList>
            <person name="Horn F."/>
            <person name="Linde J."/>
            <person name="Mattern D.J."/>
            <person name="Walther G."/>
            <person name="Guthke R."/>
            <person name="Scherlach K."/>
            <person name="Martin K."/>
            <person name="Brakhage A.A."/>
            <person name="Petzke L."/>
            <person name="Valiante V."/>
        </authorList>
    </citation>
    <scope>NUCLEOTIDE SEQUENCE [LARGE SCALE GENOMIC DNA]</scope>
    <source>
        <strain evidence="9">SF006504</strain>
    </source>
</reference>
<protein>
    <submittedName>
        <fullName evidence="8">Putative Pantothenate transporter</fullName>
    </submittedName>
</protein>
<gene>
    <name evidence="8" type="ORF">ASPCAL05110</name>
</gene>
<evidence type="ECO:0000313" key="8">
    <source>
        <dbReference type="EMBL" id="CEL03975.1"/>
    </source>
</evidence>
<proteinExistence type="predicted"/>
<dbReference type="STRING" id="454130.A0A0U5FYW9"/>
<keyword evidence="9" id="KW-1185">Reference proteome</keyword>
<evidence type="ECO:0000256" key="7">
    <source>
        <dbReference type="SAM" id="Phobius"/>
    </source>
</evidence>
<dbReference type="AlphaFoldDB" id="A0A0U5FYW9"/>
<evidence type="ECO:0000256" key="2">
    <source>
        <dbReference type="ARBA" id="ARBA00022448"/>
    </source>
</evidence>